<dbReference type="Gene3D" id="1.20.1440.100">
    <property type="entry name" value="SG protein - dephosphorylation function"/>
    <property type="match status" value="1"/>
</dbReference>
<dbReference type="EMBL" id="JACJJG010000032">
    <property type="protein sequence ID" value="MBM6673692.1"/>
    <property type="molecule type" value="Genomic_DNA"/>
</dbReference>
<dbReference type="InterPro" id="IPR036412">
    <property type="entry name" value="HAD-like_sf"/>
</dbReference>
<sequence>MTDTTKYPLGKIYAFDFDGTLTYRDSLLEFIRFAKGTKEFALCFLRFSPLLVLMKMGLYPNWKAKQKVFSYCFKGMPTADFNATCARFAKERPHLLRPKGIKKLREVLAEGGKAIIISASINNWVEPFFAGMPEVFVVGTMIEERDGALTGRFLTKNCYGKEKVTRLLQLYPERTQYWLTAYGDSRGDTELLDFANEGYYKPFR</sequence>
<evidence type="ECO:0000313" key="2">
    <source>
        <dbReference type="Proteomes" id="UP000706891"/>
    </source>
</evidence>
<gene>
    <name evidence="1" type="ORF">H6A34_07365</name>
</gene>
<proteinExistence type="predicted"/>
<dbReference type="RefSeq" id="WP_205104533.1">
    <property type="nucleotide sequence ID" value="NZ_JACJJG010000032.1"/>
</dbReference>
<organism evidence="1 2">
    <name type="scientific">Marseilla massiliensis</name>
    <dbReference type="NCBI Taxonomy" id="1841864"/>
    <lineage>
        <taxon>Bacteria</taxon>
        <taxon>Pseudomonadati</taxon>
        <taxon>Bacteroidota</taxon>
        <taxon>Bacteroidia</taxon>
        <taxon>Bacteroidales</taxon>
        <taxon>Prevotellaceae</taxon>
        <taxon>Marseilla</taxon>
    </lineage>
</organism>
<name>A0A939B7M7_9BACT</name>
<reference evidence="1" key="2">
    <citation type="journal article" date="2021" name="Sci. Rep.">
        <title>The distribution of antibiotic resistance genes in chicken gut microbiota commensals.</title>
        <authorList>
            <person name="Juricova H."/>
            <person name="Matiasovicova J."/>
            <person name="Kubasova T."/>
            <person name="Cejkova D."/>
            <person name="Rychlik I."/>
        </authorList>
    </citation>
    <scope>NUCLEOTIDE SEQUENCE</scope>
    <source>
        <strain evidence="1">An824</strain>
    </source>
</reference>
<accession>A0A939B7M7</accession>
<dbReference type="InterPro" id="IPR023214">
    <property type="entry name" value="HAD_sf"/>
</dbReference>
<comment type="caution">
    <text evidence="1">The sequence shown here is derived from an EMBL/GenBank/DDBJ whole genome shotgun (WGS) entry which is preliminary data.</text>
</comment>
<dbReference type="Proteomes" id="UP000706891">
    <property type="component" value="Unassembled WGS sequence"/>
</dbReference>
<reference evidence="1" key="1">
    <citation type="submission" date="2020-08" db="EMBL/GenBank/DDBJ databases">
        <authorList>
            <person name="Cejkova D."/>
            <person name="Kubasova T."/>
            <person name="Jahodarova E."/>
            <person name="Rychlik I."/>
        </authorList>
    </citation>
    <scope>NUCLEOTIDE SEQUENCE</scope>
    <source>
        <strain evidence="1">An824</strain>
    </source>
</reference>
<evidence type="ECO:0000313" key="1">
    <source>
        <dbReference type="EMBL" id="MBM6673692.1"/>
    </source>
</evidence>
<dbReference type="SUPFAM" id="SSF56784">
    <property type="entry name" value="HAD-like"/>
    <property type="match status" value="1"/>
</dbReference>
<dbReference type="NCBIfam" id="TIGR01488">
    <property type="entry name" value="HAD-SF-IB"/>
    <property type="match status" value="1"/>
</dbReference>
<protein>
    <submittedName>
        <fullName evidence="1">Haloacid dehalogenase-like hydrolase</fullName>
    </submittedName>
</protein>
<dbReference type="Pfam" id="PF12710">
    <property type="entry name" value="HAD"/>
    <property type="match status" value="1"/>
</dbReference>
<keyword evidence="2" id="KW-1185">Reference proteome</keyword>
<dbReference type="GO" id="GO:0016787">
    <property type="term" value="F:hydrolase activity"/>
    <property type="evidence" value="ECO:0007669"/>
    <property type="project" value="UniProtKB-KW"/>
</dbReference>
<dbReference type="Gene3D" id="3.40.50.1000">
    <property type="entry name" value="HAD superfamily/HAD-like"/>
    <property type="match status" value="1"/>
</dbReference>
<dbReference type="AlphaFoldDB" id="A0A939B7M7"/>
<keyword evidence="1" id="KW-0378">Hydrolase</keyword>